<comment type="caution">
    <text evidence="3">Lacks conserved residue(s) required for the propagation of feature annotation.</text>
</comment>
<comment type="caution">
    <text evidence="5">The sequence shown here is derived from an EMBL/GenBank/DDBJ whole genome shotgun (WGS) entry which is preliminary data.</text>
</comment>
<dbReference type="PROSITE" id="PS52035">
    <property type="entry name" value="PEPTIDASE_M14"/>
    <property type="match status" value="1"/>
</dbReference>
<dbReference type="GO" id="GO:0008270">
    <property type="term" value="F:zinc ion binding"/>
    <property type="evidence" value="ECO:0007669"/>
    <property type="project" value="InterPro"/>
</dbReference>
<proteinExistence type="inferred from homology"/>
<keyword evidence="5" id="KW-0645">Protease</keyword>
<dbReference type="PRINTS" id="PR00765">
    <property type="entry name" value="CRBOXYPTASEA"/>
</dbReference>
<dbReference type="Gene3D" id="3.40.630.10">
    <property type="entry name" value="Zn peptidases"/>
    <property type="match status" value="1"/>
</dbReference>
<dbReference type="PANTHER" id="PTHR11705:SF91">
    <property type="entry name" value="FI01817P-RELATED"/>
    <property type="match status" value="1"/>
</dbReference>
<organism evidence="5 6">
    <name type="scientific">Dinothrombium tinctorium</name>
    <dbReference type="NCBI Taxonomy" id="1965070"/>
    <lineage>
        <taxon>Eukaryota</taxon>
        <taxon>Metazoa</taxon>
        <taxon>Ecdysozoa</taxon>
        <taxon>Arthropoda</taxon>
        <taxon>Chelicerata</taxon>
        <taxon>Arachnida</taxon>
        <taxon>Acari</taxon>
        <taxon>Acariformes</taxon>
        <taxon>Trombidiformes</taxon>
        <taxon>Prostigmata</taxon>
        <taxon>Anystina</taxon>
        <taxon>Parasitengona</taxon>
        <taxon>Trombidioidea</taxon>
        <taxon>Trombidiidae</taxon>
        <taxon>Dinothrombium</taxon>
    </lineage>
</organism>
<dbReference type="SUPFAM" id="SSF53187">
    <property type="entry name" value="Zn-dependent exopeptidases"/>
    <property type="match status" value="1"/>
</dbReference>
<dbReference type="GO" id="GO:0005615">
    <property type="term" value="C:extracellular space"/>
    <property type="evidence" value="ECO:0007669"/>
    <property type="project" value="TreeGrafter"/>
</dbReference>
<evidence type="ECO:0000256" key="2">
    <source>
        <dbReference type="ARBA" id="ARBA00005988"/>
    </source>
</evidence>
<evidence type="ECO:0000256" key="3">
    <source>
        <dbReference type="PROSITE-ProRule" id="PRU01379"/>
    </source>
</evidence>
<dbReference type="GO" id="GO:0006508">
    <property type="term" value="P:proteolysis"/>
    <property type="evidence" value="ECO:0007669"/>
    <property type="project" value="InterPro"/>
</dbReference>
<dbReference type="Pfam" id="PF00246">
    <property type="entry name" value="Peptidase_M14"/>
    <property type="match status" value="1"/>
</dbReference>
<evidence type="ECO:0000313" key="6">
    <source>
        <dbReference type="Proteomes" id="UP000285301"/>
    </source>
</evidence>
<dbReference type="Proteomes" id="UP000285301">
    <property type="component" value="Unassembled WGS sequence"/>
</dbReference>
<dbReference type="EMBL" id="NCKU01000889">
    <property type="protein sequence ID" value="RWS13757.1"/>
    <property type="molecule type" value="Genomic_DNA"/>
</dbReference>
<comment type="similarity">
    <text evidence="2 3">Belongs to the peptidase M14 family.</text>
</comment>
<evidence type="ECO:0000256" key="1">
    <source>
        <dbReference type="ARBA" id="ARBA00001947"/>
    </source>
</evidence>
<dbReference type="PANTHER" id="PTHR11705">
    <property type="entry name" value="PROTEASE FAMILY M14 CARBOXYPEPTIDASE A,B"/>
    <property type="match status" value="1"/>
</dbReference>
<reference evidence="5 6" key="1">
    <citation type="journal article" date="2018" name="Gigascience">
        <title>Genomes of trombidid mites reveal novel predicted allergens and laterally-transferred genes associated with secondary metabolism.</title>
        <authorList>
            <person name="Dong X."/>
            <person name="Chaisiri K."/>
            <person name="Xia D."/>
            <person name="Armstrong S.D."/>
            <person name="Fang Y."/>
            <person name="Donnelly M.J."/>
            <person name="Kadowaki T."/>
            <person name="McGarry J.W."/>
            <person name="Darby A.C."/>
            <person name="Makepeace B.L."/>
        </authorList>
    </citation>
    <scope>NUCLEOTIDE SEQUENCE [LARGE SCALE GENOMIC DNA]</scope>
    <source>
        <strain evidence="5">UoL-WK</strain>
    </source>
</reference>
<feature type="domain" description="Peptidase M14" evidence="4">
    <location>
        <begin position="84"/>
        <end position="157"/>
    </location>
</feature>
<comment type="cofactor">
    <cofactor evidence="1">
        <name>Zn(2+)</name>
        <dbReference type="ChEBI" id="CHEBI:29105"/>
    </cofactor>
</comment>
<dbReference type="AlphaFoldDB" id="A0A443REU3"/>
<evidence type="ECO:0000259" key="4">
    <source>
        <dbReference type="PROSITE" id="PS52035"/>
    </source>
</evidence>
<name>A0A443REU3_9ACAR</name>
<keyword evidence="5" id="KW-0378">Hydrolase</keyword>
<evidence type="ECO:0000313" key="5">
    <source>
        <dbReference type="EMBL" id="RWS13757.1"/>
    </source>
</evidence>
<sequence>MSKEEDLAKLRRDFEGNEEVNYILEPTLGRSGTILVSPSALKKLLGTGVNVTVLNENFQRTIDEERRQTISVRQVGLSRDVSSYFHTFPRHSEINDFIALLARTNSSLALIETIGRSYENRPMNVIKIGKNHQSRQKPVIWIDAGIHAREWAAPQRS</sequence>
<accession>A0A443REU3</accession>
<dbReference type="SUPFAM" id="SSF54897">
    <property type="entry name" value="Protease propeptides/inhibitors"/>
    <property type="match status" value="1"/>
</dbReference>
<dbReference type="InterPro" id="IPR000834">
    <property type="entry name" value="Peptidase_M14"/>
</dbReference>
<protein>
    <submittedName>
        <fullName evidence="5">Carboxypeptidase B-like protein</fullName>
    </submittedName>
</protein>
<dbReference type="GO" id="GO:0004181">
    <property type="term" value="F:metallocarboxypeptidase activity"/>
    <property type="evidence" value="ECO:0007669"/>
    <property type="project" value="InterPro"/>
</dbReference>
<dbReference type="OrthoDB" id="3626597at2759"/>
<keyword evidence="5" id="KW-0121">Carboxypeptidase</keyword>
<gene>
    <name evidence="5" type="ORF">B4U79_07708</name>
</gene>
<keyword evidence="6" id="KW-1185">Reference proteome</keyword>